<dbReference type="AlphaFoldDB" id="A0A8H5MQ97"/>
<dbReference type="InterPro" id="IPR029058">
    <property type="entry name" value="AB_hydrolase_fold"/>
</dbReference>
<dbReference type="OrthoDB" id="2498029at2759"/>
<dbReference type="InterPro" id="IPR051411">
    <property type="entry name" value="Polyketide_trans_af380"/>
</dbReference>
<comment type="similarity">
    <text evidence="1">Belongs to the polyketide transferase af380 family.</text>
</comment>
<dbReference type="InterPro" id="IPR032675">
    <property type="entry name" value="LRR_dom_sf"/>
</dbReference>
<dbReference type="PANTHER" id="PTHR47751">
    <property type="entry name" value="SUPERFAMILY HYDROLASE, PUTATIVE (AFU_ORTHOLOGUE AFUA_2G16580)-RELATED"/>
    <property type="match status" value="1"/>
</dbReference>
<dbReference type="GO" id="GO:0016787">
    <property type="term" value="F:hydrolase activity"/>
    <property type="evidence" value="ECO:0007669"/>
    <property type="project" value="InterPro"/>
</dbReference>
<proteinExistence type="inferred from homology"/>
<feature type="domain" description="Dienelactone hydrolase" evidence="2">
    <location>
        <begin position="22"/>
        <end position="141"/>
    </location>
</feature>
<dbReference type="Gene3D" id="3.80.10.10">
    <property type="entry name" value="Ribonuclease Inhibitor"/>
    <property type="match status" value="1"/>
</dbReference>
<evidence type="ECO:0000259" key="2">
    <source>
        <dbReference type="Pfam" id="PF01738"/>
    </source>
</evidence>
<reference evidence="3 4" key="1">
    <citation type="submission" date="2020-05" db="EMBL/GenBank/DDBJ databases">
        <title>Identification and distribution of gene clusters putatively required for synthesis of sphingolipid metabolism inhibitors in phylogenetically diverse species of the filamentous fungus Fusarium.</title>
        <authorList>
            <person name="Kim H.-S."/>
            <person name="Busman M."/>
            <person name="Brown D.W."/>
            <person name="Divon H."/>
            <person name="Uhlig S."/>
            <person name="Proctor R.H."/>
        </authorList>
    </citation>
    <scope>NUCLEOTIDE SEQUENCE [LARGE SCALE GENOMIC DNA]</scope>
    <source>
        <strain evidence="3 4">NRRL 13617</strain>
    </source>
</reference>
<dbReference type="EMBL" id="JAAOAQ010000698">
    <property type="protein sequence ID" value="KAF5536888.1"/>
    <property type="molecule type" value="Genomic_DNA"/>
</dbReference>
<dbReference type="Gene3D" id="3.40.50.1820">
    <property type="entry name" value="alpha/beta hydrolase"/>
    <property type="match status" value="1"/>
</dbReference>
<dbReference type="Pfam" id="PF01738">
    <property type="entry name" value="DLH"/>
    <property type="match status" value="1"/>
</dbReference>
<dbReference type="InterPro" id="IPR002925">
    <property type="entry name" value="Dienelactn_hydro"/>
</dbReference>
<protein>
    <submittedName>
        <fullName evidence="3">Esterase lipase</fullName>
    </submittedName>
</protein>
<dbReference type="Gene3D" id="1.10.10.800">
    <property type="match status" value="1"/>
</dbReference>
<dbReference type="SUPFAM" id="SSF53474">
    <property type="entry name" value="alpha/beta-Hydrolases"/>
    <property type="match status" value="1"/>
</dbReference>
<gene>
    <name evidence="3" type="ORF">FPHYL_12866</name>
</gene>
<organism evidence="3 4">
    <name type="scientific">Fusarium phyllophilum</name>
    <dbReference type="NCBI Taxonomy" id="47803"/>
    <lineage>
        <taxon>Eukaryota</taxon>
        <taxon>Fungi</taxon>
        <taxon>Dikarya</taxon>
        <taxon>Ascomycota</taxon>
        <taxon>Pezizomycotina</taxon>
        <taxon>Sordariomycetes</taxon>
        <taxon>Hypocreomycetidae</taxon>
        <taxon>Hypocreales</taxon>
        <taxon>Nectriaceae</taxon>
        <taxon>Fusarium</taxon>
        <taxon>Fusarium fujikuroi species complex</taxon>
    </lineage>
</organism>
<sequence length="766" mass="85774">MGFHGRYTTEKVTYPSHGETITGILYLPKNVANPPGVVVLGPYSFVKEQAPLQYATRLADEGYAALIFDPRTVGESTGEPRRLENPKMKNEDVVSGLDYLAGRGDVDAKRLFLVGVCQGGPECLDVASYDDRVVAVASVTGYYRDHETDVWMICTGCVNIEPGVDVGSLKMPTPEQGEALYQARMQRAREAKDLYEKTGQVIYQPLVDPKAADPDVGSLAGLPGPVAWAWYGPWTLKGFENRYAVMSDLDHFGYSTVPGVAKLTKPALVIHGDNCMNAPAAKRHFESIPTEKKKLIWDNGVSHFQHYDQPDVVDGNVAKSAMITKPAFAKPDTHFIPSKAIMEALPDPSPTINEILPPEVDIGDDDKAASVKVLVALTQTCRHLRSIAMRILFHSLDPHLSSTYFFRVLDCQPGLARTIQISDDQITEHTRHFELLYSLLENRKHEEIFPKLQHLDVDKTKCTKFSLCDPEPILLLRGAPRLQTLIFRGPGEKPAHQNSDSAIQEFCPGVSNITELQIQGLGPVITGSWETRALERILGAAQNLETFKFVGVGSDQWRDYVSLIPAAQFLEFLNPQTKKTLQRLSLNFDRVRGRHSSSRRPITPHQIKQFTSLKTLEVDPSCYCTRLVRDGDGIDQFFSFDLSSQPQGSTPNIAPILEQETYLVDFLPQTVQTLTIFLDRWAMYGLVHDSTLLGQRVVSGKFPNLKRVRVDAPIWRMRPLVSSLYHDWAEEQRVKLSEIEAQGKAFQEKFVGSGVETRFKTWFIYL</sequence>
<evidence type="ECO:0000313" key="3">
    <source>
        <dbReference type="EMBL" id="KAF5536888.1"/>
    </source>
</evidence>
<evidence type="ECO:0000313" key="4">
    <source>
        <dbReference type="Proteomes" id="UP000582016"/>
    </source>
</evidence>
<comment type="caution">
    <text evidence="3">The sequence shown here is derived from an EMBL/GenBank/DDBJ whole genome shotgun (WGS) entry which is preliminary data.</text>
</comment>
<keyword evidence="4" id="KW-1185">Reference proteome</keyword>
<accession>A0A8H5MQ97</accession>
<evidence type="ECO:0000256" key="1">
    <source>
        <dbReference type="ARBA" id="ARBA00029464"/>
    </source>
</evidence>
<dbReference type="PANTHER" id="PTHR47751:SF1">
    <property type="entry name" value="SUPERFAMILY HYDROLASE, PUTATIVE (AFU_ORTHOLOGUE AFUA_2G16580)-RELATED"/>
    <property type="match status" value="1"/>
</dbReference>
<name>A0A8H5MQ97_9HYPO</name>
<dbReference type="Proteomes" id="UP000582016">
    <property type="component" value="Unassembled WGS sequence"/>
</dbReference>